<reference evidence="4 5" key="1">
    <citation type="submission" date="2020-07" db="EMBL/GenBank/DDBJ databases">
        <title>Thermoactinomyces phylogeny.</title>
        <authorList>
            <person name="Dunlap C."/>
        </authorList>
    </citation>
    <scope>NUCLEOTIDE SEQUENCE [LARGE SCALE GENOMIC DNA]</scope>
    <source>
        <strain evidence="4 5">AMNI-1</strain>
    </source>
</reference>
<evidence type="ECO:0000313" key="4">
    <source>
        <dbReference type="EMBL" id="MBA4603113.1"/>
    </source>
</evidence>
<dbReference type="InterPro" id="IPR003439">
    <property type="entry name" value="ABC_transporter-like_ATP-bd"/>
</dbReference>
<evidence type="ECO:0000313" key="5">
    <source>
        <dbReference type="Proteomes" id="UP000538292"/>
    </source>
</evidence>
<keyword evidence="5" id="KW-1185">Reference proteome</keyword>
<dbReference type="EMBL" id="JACEOL010000038">
    <property type="protein sequence ID" value="MBA4603113.1"/>
    <property type="molecule type" value="Genomic_DNA"/>
</dbReference>
<dbReference type="AlphaFoldDB" id="A0A7W2ARZ9"/>
<proteinExistence type="predicted"/>
<evidence type="ECO:0000259" key="3">
    <source>
        <dbReference type="PROSITE" id="PS50893"/>
    </source>
</evidence>
<feature type="domain" description="ABC transporter" evidence="3">
    <location>
        <begin position="5"/>
        <end position="244"/>
    </location>
</feature>
<evidence type="ECO:0000256" key="1">
    <source>
        <dbReference type="ARBA" id="ARBA00022741"/>
    </source>
</evidence>
<dbReference type="GO" id="GO:0016887">
    <property type="term" value="F:ATP hydrolysis activity"/>
    <property type="evidence" value="ECO:0007669"/>
    <property type="project" value="InterPro"/>
</dbReference>
<dbReference type="InterPro" id="IPR017871">
    <property type="entry name" value="ABC_transporter-like_CS"/>
</dbReference>
<dbReference type="PROSITE" id="PS00211">
    <property type="entry name" value="ABC_TRANSPORTER_1"/>
    <property type="match status" value="1"/>
</dbReference>
<keyword evidence="1" id="KW-0547">Nucleotide-binding</keyword>
<dbReference type="PROSITE" id="PS50893">
    <property type="entry name" value="ABC_TRANSPORTER_2"/>
    <property type="match status" value="1"/>
</dbReference>
<organism evidence="4 5">
    <name type="scientific">Thermoactinomyces mirandus</name>
    <dbReference type="NCBI Taxonomy" id="2756294"/>
    <lineage>
        <taxon>Bacteria</taxon>
        <taxon>Bacillati</taxon>
        <taxon>Bacillota</taxon>
        <taxon>Bacilli</taxon>
        <taxon>Bacillales</taxon>
        <taxon>Thermoactinomycetaceae</taxon>
        <taxon>Thermoactinomyces</taxon>
    </lineage>
</organism>
<dbReference type="SUPFAM" id="SSF52540">
    <property type="entry name" value="P-loop containing nucleoside triphosphate hydrolases"/>
    <property type="match status" value="1"/>
</dbReference>
<dbReference type="SMART" id="SM00382">
    <property type="entry name" value="AAA"/>
    <property type="match status" value="1"/>
</dbReference>
<dbReference type="Gene3D" id="3.40.50.300">
    <property type="entry name" value="P-loop containing nucleotide triphosphate hydrolases"/>
    <property type="match status" value="1"/>
</dbReference>
<name>A0A7W2ARZ9_9BACL</name>
<comment type="caution">
    <text evidence="4">The sequence shown here is derived from an EMBL/GenBank/DDBJ whole genome shotgun (WGS) entry which is preliminary data.</text>
</comment>
<accession>A0A7W2ARZ9</accession>
<evidence type="ECO:0000256" key="2">
    <source>
        <dbReference type="ARBA" id="ARBA00022840"/>
    </source>
</evidence>
<dbReference type="Proteomes" id="UP000538292">
    <property type="component" value="Unassembled WGS sequence"/>
</dbReference>
<dbReference type="GO" id="GO:0005524">
    <property type="term" value="F:ATP binding"/>
    <property type="evidence" value="ECO:0007669"/>
    <property type="project" value="UniProtKB-KW"/>
</dbReference>
<dbReference type="InterPro" id="IPR027417">
    <property type="entry name" value="P-loop_NTPase"/>
</dbReference>
<dbReference type="PANTHER" id="PTHR43158">
    <property type="entry name" value="SKFA PEPTIDE EXPORT ATP-BINDING PROTEIN SKFE"/>
    <property type="match status" value="1"/>
</dbReference>
<dbReference type="PANTHER" id="PTHR43158:SF2">
    <property type="entry name" value="SKFA PEPTIDE EXPORT ATP-BINDING PROTEIN SKFE"/>
    <property type="match status" value="1"/>
</dbReference>
<dbReference type="RefSeq" id="WP_181741304.1">
    <property type="nucleotide sequence ID" value="NZ_JACEOL010000038.1"/>
</dbReference>
<protein>
    <submittedName>
        <fullName evidence="4">ABC transporter ATP-binding protein</fullName>
    </submittedName>
</protein>
<sequence length="273" mass="31085">MDRIITFKDVSWRRNGQEILRQINWEVKKNEHWSILGLNGSGKTSLLDIVTGYRFPTTGKVTVLGNEFGKANLPELRRKIGYVSSSLERFSHVLDHETVGNIVVSGKFASFGLYEEVSDDDREKADSLLSALRLAYLSGKTYHMLSQGERKRILVARALMSDPEILILDEPCTGLDVFAREELLNLMNEIVQKNCHLLYVTHHIEEIVDVISHVLLIRDGKIVASGPKQEVLTDELLSEVYKMPVKIRWEENRPWLTIKKFSNGTIGLHKISS</sequence>
<keyword evidence="2 4" id="KW-0067">ATP-binding</keyword>
<dbReference type="Pfam" id="PF00005">
    <property type="entry name" value="ABC_tran"/>
    <property type="match status" value="1"/>
</dbReference>
<dbReference type="InterPro" id="IPR003593">
    <property type="entry name" value="AAA+_ATPase"/>
</dbReference>
<gene>
    <name evidence="4" type="ORF">H2C83_12455</name>
</gene>